<proteinExistence type="predicted"/>
<sequence length="110" mass="11104">MINGPSRPSIPGPAGLGPGWDAAHSLEVPVSALQRVPRTGAVLNIVPRLGESGSGGRSRRSIVDSPVGTGEMRPPGVAKTRIAPGGLASEPVGDSAGLPAKASRTRAIRR</sequence>
<comment type="caution">
    <text evidence="2">The sequence shown here is derived from an EMBL/GenBank/DDBJ whole genome shotgun (WGS) entry which is preliminary data.</text>
</comment>
<protein>
    <submittedName>
        <fullName evidence="2">Uncharacterized protein</fullName>
    </submittedName>
</protein>
<keyword evidence="3" id="KW-1185">Reference proteome</keyword>
<accession>A0A9W6R219</accession>
<evidence type="ECO:0000313" key="2">
    <source>
        <dbReference type="EMBL" id="GLY66100.1"/>
    </source>
</evidence>
<gene>
    <name evidence="2" type="ORF">Atai01_27190</name>
</gene>
<feature type="region of interest" description="Disordered" evidence="1">
    <location>
        <begin position="1"/>
        <end position="22"/>
    </location>
</feature>
<name>A0A9W6R219_9PSEU</name>
<evidence type="ECO:0000256" key="1">
    <source>
        <dbReference type="SAM" id="MobiDB-lite"/>
    </source>
</evidence>
<dbReference type="Proteomes" id="UP001165136">
    <property type="component" value="Unassembled WGS sequence"/>
</dbReference>
<evidence type="ECO:0000313" key="3">
    <source>
        <dbReference type="Proteomes" id="UP001165136"/>
    </source>
</evidence>
<organism evidence="2 3">
    <name type="scientific">Amycolatopsis taiwanensis</name>
    <dbReference type="NCBI Taxonomy" id="342230"/>
    <lineage>
        <taxon>Bacteria</taxon>
        <taxon>Bacillati</taxon>
        <taxon>Actinomycetota</taxon>
        <taxon>Actinomycetes</taxon>
        <taxon>Pseudonocardiales</taxon>
        <taxon>Pseudonocardiaceae</taxon>
        <taxon>Amycolatopsis</taxon>
    </lineage>
</organism>
<feature type="region of interest" description="Disordered" evidence="1">
    <location>
        <begin position="47"/>
        <end position="110"/>
    </location>
</feature>
<dbReference type="AlphaFoldDB" id="A0A9W6R219"/>
<reference evidence="2" key="1">
    <citation type="submission" date="2023-03" db="EMBL/GenBank/DDBJ databases">
        <title>Amycolatopsis taiwanensis NBRC 103393.</title>
        <authorList>
            <person name="Ichikawa N."/>
            <person name="Sato H."/>
            <person name="Tonouchi N."/>
        </authorList>
    </citation>
    <scope>NUCLEOTIDE SEQUENCE</scope>
    <source>
        <strain evidence="2">NBRC 103393</strain>
    </source>
</reference>
<dbReference type="EMBL" id="BSTI01000005">
    <property type="protein sequence ID" value="GLY66100.1"/>
    <property type="molecule type" value="Genomic_DNA"/>
</dbReference>